<keyword evidence="6" id="KW-0408">Iron</keyword>
<accession>A0ABR3U1E9</accession>
<feature type="transmembrane region" description="Helical" evidence="8">
    <location>
        <begin position="12"/>
        <end position="29"/>
    </location>
</feature>
<evidence type="ECO:0000256" key="8">
    <source>
        <dbReference type="SAM" id="Phobius"/>
    </source>
</evidence>
<evidence type="ECO:0000256" key="7">
    <source>
        <dbReference type="ARBA" id="ARBA00023033"/>
    </source>
</evidence>
<evidence type="ECO:0000256" key="3">
    <source>
        <dbReference type="ARBA" id="ARBA00022617"/>
    </source>
</evidence>
<protein>
    <submittedName>
        <fullName evidence="9">Uncharacterized protein</fullName>
    </submittedName>
</protein>
<evidence type="ECO:0000256" key="1">
    <source>
        <dbReference type="ARBA" id="ARBA00001971"/>
    </source>
</evidence>
<dbReference type="PANTHER" id="PTHR46206:SF2">
    <property type="entry name" value="CYTOCHROME P450 MONOOXYGENASE AUSG-RELATED"/>
    <property type="match status" value="1"/>
</dbReference>
<proteinExistence type="inferred from homology"/>
<keyword evidence="4" id="KW-0479">Metal-binding</keyword>
<comment type="caution">
    <text evidence="9">The sequence shown here is derived from an EMBL/GenBank/DDBJ whole genome shotgun (WGS) entry which is preliminary data.</text>
</comment>
<keyword evidence="5" id="KW-0560">Oxidoreductase</keyword>
<comment type="cofactor">
    <cofactor evidence="1">
        <name>heme</name>
        <dbReference type="ChEBI" id="CHEBI:30413"/>
    </cofactor>
</comment>
<keyword evidence="7" id="KW-0503">Monooxygenase</keyword>
<reference evidence="9 10" key="1">
    <citation type="journal article" date="2023" name="Plant Dis.">
        <title>First Report of Diplodia intermedia Causing Canker and Dieback Diseases on Apple Trees in Canada.</title>
        <authorList>
            <person name="Ellouze W."/>
            <person name="Ilyukhin E."/>
            <person name="Sulman M."/>
            <person name="Ali S."/>
        </authorList>
    </citation>
    <scope>NUCLEOTIDE SEQUENCE [LARGE SCALE GENOMIC DNA]</scope>
    <source>
        <strain evidence="9 10">M45-28</strain>
    </source>
</reference>
<evidence type="ECO:0000256" key="2">
    <source>
        <dbReference type="ARBA" id="ARBA00010617"/>
    </source>
</evidence>
<evidence type="ECO:0000313" key="10">
    <source>
        <dbReference type="Proteomes" id="UP001521184"/>
    </source>
</evidence>
<sequence length="156" mass="17442">MLLVSNQSTTFYLQLFATAAVLLLAAVYVRREKLYPALPVAFLQEGSDYEKAKQDWRTRAGEVVAHGLSIFRRPFQVVSPLGPKIILPSSYANEVKSDSRFSFAKWTSQEFLAHLSGFEGFHRILATPIFTETVRTKLTQALGKGSERQAGDCQGR</sequence>
<keyword evidence="10" id="KW-1185">Reference proteome</keyword>
<dbReference type="Proteomes" id="UP001521184">
    <property type="component" value="Unassembled WGS sequence"/>
</dbReference>
<evidence type="ECO:0000313" key="9">
    <source>
        <dbReference type="EMBL" id="KAL1648809.1"/>
    </source>
</evidence>
<evidence type="ECO:0000256" key="4">
    <source>
        <dbReference type="ARBA" id="ARBA00022723"/>
    </source>
</evidence>
<keyword evidence="8" id="KW-1133">Transmembrane helix</keyword>
<comment type="similarity">
    <text evidence="2">Belongs to the cytochrome P450 family.</text>
</comment>
<evidence type="ECO:0000256" key="6">
    <source>
        <dbReference type="ARBA" id="ARBA00023004"/>
    </source>
</evidence>
<evidence type="ECO:0000256" key="5">
    <source>
        <dbReference type="ARBA" id="ARBA00023002"/>
    </source>
</evidence>
<dbReference type="EMBL" id="JAKEKT020000008">
    <property type="protein sequence ID" value="KAL1648809.1"/>
    <property type="molecule type" value="Genomic_DNA"/>
</dbReference>
<keyword evidence="8" id="KW-0472">Membrane</keyword>
<name>A0ABR3U1E9_9PEZI</name>
<organism evidence="9 10">
    <name type="scientific">Diplodia intermedia</name>
    <dbReference type="NCBI Taxonomy" id="856260"/>
    <lineage>
        <taxon>Eukaryota</taxon>
        <taxon>Fungi</taxon>
        <taxon>Dikarya</taxon>
        <taxon>Ascomycota</taxon>
        <taxon>Pezizomycotina</taxon>
        <taxon>Dothideomycetes</taxon>
        <taxon>Dothideomycetes incertae sedis</taxon>
        <taxon>Botryosphaeriales</taxon>
        <taxon>Botryosphaeriaceae</taxon>
        <taxon>Diplodia</taxon>
    </lineage>
</organism>
<dbReference type="PANTHER" id="PTHR46206">
    <property type="entry name" value="CYTOCHROME P450"/>
    <property type="match status" value="1"/>
</dbReference>
<keyword evidence="3" id="KW-0349">Heme</keyword>
<keyword evidence="8" id="KW-0812">Transmembrane</keyword>
<gene>
    <name evidence="9" type="ORF">SLS58_001989</name>
</gene>